<proteinExistence type="predicted"/>
<feature type="region of interest" description="Disordered" evidence="1">
    <location>
        <begin position="34"/>
        <end position="55"/>
    </location>
</feature>
<dbReference type="EMBL" id="CAUYUJ010011792">
    <property type="protein sequence ID" value="CAK0832606.1"/>
    <property type="molecule type" value="Genomic_DNA"/>
</dbReference>
<reference evidence="2" key="1">
    <citation type="submission" date="2023-10" db="EMBL/GenBank/DDBJ databases">
        <authorList>
            <person name="Chen Y."/>
            <person name="Shah S."/>
            <person name="Dougan E. K."/>
            <person name="Thang M."/>
            <person name="Chan C."/>
        </authorList>
    </citation>
    <scope>NUCLEOTIDE SEQUENCE [LARGE SCALE GENOMIC DNA]</scope>
</reference>
<gene>
    <name evidence="2" type="ORF">PCOR1329_LOCUS30585</name>
</gene>
<keyword evidence="3" id="KW-1185">Reference proteome</keyword>
<feature type="compositionally biased region" description="Basic and acidic residues" evidence="1">
    <location>
        <begin position="36"/>
        <end position="47"/>
    </location>
</feature>
<accession>A0ABN9SLJ4</accession>
<evidence type="ECO:0000313" key="3">
    <source>
        <dbReference type="Proteomes" id="UP001189429"/>
    </source>
</evidence>
<protein>
    <recommendedName>
        <fullName evidence="4">Amidophosphoribosyltransferase</fullName>
    </recommendedName>
</protein>
<sequence>GIFDEMETLRAVAARLDVADGSCPACQRGSLVEQRPVSEEKLEEHGQRLQPAHCK</sequence>
<evidence type="ECO:0000256" key="1">
    <source>
        <dbReference type="SAM" id="MobiDB-lite"/>
    </source>
</evidence>
<evidence type="ECO:0008006" key="4">
    <source>
        <dbReference type="Google" id="ProtNLM"/>
    </source>
</evidence>
<organism evidence="2 3">
    <name type="scientific">Prorocentrum cordatum</name>
    <dbReference type="NCBI Taxonomy" id="2364126"/>
    <lineage>
        <taxon>Eukaryota</taxon>
        <taxon>Sar</taxon>
        <taxon>Alveolata</taxon>
        <taxon>Dinophyceae</taxon>
        <taxon>Prorocentrales</taxon>
        <taxon>Prorocentraceae</taxon>
        <taxon>Prorocentrum</taxon>
    </lineage>
</organism>
<dbReference type="Proteomes" id="UP001189429">
    <property type="component" value="Unassembled WGS sequence"/>
</dbReference>
<comment type="caution">
    <text evidence="2">The sequence shown here is derived from an EMBL/GenBank/DDBJ whole genome shotgun (WGS) entry which is preliminary data.</text>
</comment>
<feature type="non-terminal residue" evidence="2">
    <location>
        <position position="55"/>
    </location>
</feature>
<evidence type="ECO:0000313" key="2">
    <source>
        <dbReference type="EMBL" id="CAK0832606.1"/>
    </source>
</evidence>
<name>A0ABN9SLJ4_9DINO</name>
<feature type="non-terminal residue" evidence="2">
    <location>
        <position position="1"/>
    </location>
</feature>